<evidence type="ECO:0000313" key="4">
    <source>
        <dbReference type="Proteomes" id="UP000305541"/>
    </source>
</evidence>
<dbReference type="OrthoDB" id="9780153at2"/>
<evidence type="ECO:0000256" key="1">
    <source>
        <dbReference type="PROSITE-ProRule" id="PRU00169"/>
    </source>
</evidence>
<evidence type="ECO:0000259" key="2">
    <source>
        <dbReference type="PROSITE" id="PS50110"/>
    </source>
</evidence>
<dbReference type="Gene3D" id="3.40.50.2300">
    <property type="match status" value="1"/>
</dbReference>
<accession>A0A5R9BTH8</accession>
<evidence type="ECO:0000313" key="3">
    <source>
        <dbReference type="EMBL" id="TLQ03915.1"/>
    </source>
</evidence>
<dbReference type="InterPro" id="IPR001789">
    <property type="entry name" value="Sig_transdc_resp-reg_receiver"/>
</dbReference>
<reference evidence="3 4" key="1">
    <citation type="submission" date="2019-05" db="EMBL/GenBank/DDBJ databases">
        <title>The metagenome of a microbial culture collection derived from dairy environment covers the genomic content of the human microbiome.</title>
        <authorList>
            <person name="Roder T."/>
            <person name="Wuthrich D."/>
            <person name="Sattari Z."/>
            <person name="Von Ah U."/>
            <person name="Bar C."/>
            <person name="Ronchi F."/>
            <person name="Macpherson A.J."/>
            <person name="Ganal-Vonarburg S.C."/>
            <person name="Bruggmann R."/>
            <person name="Vergeres G."/>
        </authorList>
    </citation>
    <scope>NUCLEOTIDE SEQUENCE [LARGE SCALE GENOMIC DNA]</scope>
    <source>
        <strain evidence="3 4">FAM 18815</strain>
    </source>
</reference>
<dbReference type="PROSITE" id="PS50110">
    <property type="entry name" value="RESPONSE_REGULATORY"/>
    <property type="match status" value="1"/>
</dbReference>
<dbReference type="InterPro" id="IPR013972">
    <property type="entry name" value="YcbB"/>
</dbReference>
<gene>
    <name evidence="3" type="ORF">FEZ51_07255</name>
</gene>
<comment type="caution">
    <text evidence="1">Lacks conserved residue(s) required for the propagation of feature annotation.</text>
</comment>
<dbReference type="EMBL" id="VBTH01000012">
    <property type="protein sequence ID" value="TLQ03915.1"/>
    <property type="molecule type" value="Genomic_DNA"/>
</dbReference>
<organism evidence="3 4">
    <name type="scientific">Pediococcus stilesii</name>
    <dbReference type="NCBI Taxonomy" id="331679"/>
    <lineage>
        <taxon>Bacteria</taxon>
        <taxon>Bacillati</taxon>
        <taxon>Bacillota</taxon>
        <taxon>Bacilli</taxon>
        <taxon>Lactobacillales</taxon>
        <taxon>Lactobacillaceae</taxon>
        <taxon>Pediococcus</taxon>
    </lineage>
</organism>
<dbReference type="AlphaFoldDB" id="A0A5R9BTH8"/>
<feature type="domain" description="Response regulatory" evidence="2">
    <location>
        <begin position="2"/>
        <end position="119"/>
    </location>
</feature>
<name>A0A5R9BTH8_9LACO</name>
<dbReference type="GO" id="GO:0000160">
    <property type="term" value="P:phosphorelay signal transduction system"/>
    <property type="evidence" value="ECO:0007669"/>
    <property type="project" value="InterPro"/>
</dbReference>
<proteinExistence type="predicted"/>
<sequence>MNFYLLNSRNKNASKIQNIIESDFSNSLVGTSSNIDDAYDDLLQLRVDILIIACSDDISFGIDLIKKLISVRIKPRFIMIGPSETNAISKEEAYNVGIDFYLEPPFNSVEFKHIVRLVAYHCQLLSKLSEIYKITSGINTPFNQPQSRHRQQTDKINSILRFLGIASETGNDDIIKIMRIMVDQNISFSSIDFMRDLSLDERGKKVVFQRIRRALRVGINNLAGMCIEYPENEILLEYANCLFEYQNIYIEIQKLRGIDIHRGQISIQHFFDGLLQESNNDNLK</sequence>
<dbReference type="Proteomes" id="UP000305541">
    <property type="component" value="Unassembled WGS sequence"/>
</dbReference>
<protein>
    <submittedName>
        <fullName evidence="3">Two-component system response regulator</fullName>
    </submittedName>
</protein>
<dbReference type="Pfam" id="PF08664">
    <property type="entry name" value="YcbB"/>
    <property type="match status" value="1"/>
</dbReference>
<dbReference type="RefSeq" id="WP_138474566.1">
    <property type="nucleotide sequence ID" value="NZ_VBTH01000012.1"/>
</dbReference>
<comment type="caution">
    <text evidence="3">The sequence shown here is derived from an EMBL/GenBank/DDBJ whole genome shotgun (WGS) entry which is preliminary data.</text>
</comment>
<dbReference type="InterPro" id="IPR011006">
    <property type="entry name" value="CheY-like_superfamily"/>
</dbReference>
<dbReference type="SUPFAM" id="SSF52172">
    <property type="entry name" value="CheY-like"/>
    <property type="match status" value="1"/>
</dbReference>